<keyword evidence="3" id="KW-1185">Reference proteome</keyword>
<feature type="region of interest" description="Disordered" evidence="1">
    <location>
        <begin position="1"/>
        <end position="38"/>
    </location>
</feature>
<sequence length="233" mass="25832">MYAQPSSSPSSSLSHSALHPPETFPLPTSASTFRHPSKQDLPDAFEAILTDNNSRSRSVSPALLSNVYSRQAIFEALERGDYFLRKPNPIRSADDLDDSQLKRCFEILHACHMASDADATLLSTRRTMEDFLDAVFEDWAADGEGELTKPKMDFVLRGYLKANQAIIEHFPPVPNLRAAKPLFLVSQPTKATQHNSTSASPLKSRLISQGNLCKTFSVPFNETTFAFKKRATG</sequence>
<comment type="caution">
    <text evidence="2">The sequence shown here is derived from an EMBL/GenBank/DDBJ whole genome shotgun (WGS) entry which is preliminary data.</text>
</comment>
<name>A0A0N0DD76_FUSLA</name>
<dbReference type="Proteomes" id="UP000037904">
    <property type="component" value="Unassembled WGS sequence"/>
</dbReference>
<dbReference type="EMBL" id="JXCE01000204">
    <property type="protein sequence ID" value="KPA39294.1"/>
    <property type="molecule type" value="Genomic_DNA"/>
</dbReference>
<evidence type="ECO:0000313" key="2">
    <source>
        <dbReference type="EMBL" id="KPA39294.1"/>
    </source>
</evidence>
<dbReference type="AlphaFoldDB" id="A0A0N0DD76"/>
<evidence type="ECO:0000256" key="1">
    <source>
        <dbReference type="SAM" id="MobiDB-lite"/>
    </source>
</evidence>
<feature type="compositionally biased region" description="Low complexity" evidence="1">
    <location>
        <begin position="1"/>
        <end position="21"/>
    </location>
</feature>
<reference evidence="2 3" key="1">
    <citation type="submission" date="2015-04" db="EMBL/GenBank/DDBJ databases">
        <title>The draft genome sequence of Fusarium langsethiae, a T-2/HT-2 mycotoxin producer.</title>
        <authorList>
            <person name="Lysoe E."/>
            <person name="Divon H.H."/>
            <person name="Terzi V."/>
            <person name="Orru L."/>
            <person name="Lamontanara A."/>
            <person name="Kolseth A.-K."/>
            <person name="Frandsen R.J."/>
            <person name="Nielsen K."/>
            <person name="Thrane U."/>
        </authorList>
    </citation>
    <scope>NUCLEOTIDE SEQUENCE [LARGE SCALE GENOMIC DNA]</scope>
    <source>
        <strain evidence="2 3">Fl201059</strain>
    </source>
</reference>
<gene>
    <name evidence="2" type="ORF">FLAG1_07837</name>
</gene>
<accession>A0A0N0DD76</accession>
<evidence type="ECO:0000313" key="3">
    <source>
        <dbReference type="Proteomes" id="UP000037904"/>
    </source>
</evidence>
<dbReference type="OrthoDB" id="5130748at2759"/>
<protein>
    <submittedName>
        <fullName evidence="2">Uncharacterized protein</fullName>
    </submittedName>
</protein>
<proteinExistence type="predicted"/>
<organism evidence="2 3">
    <name type="scientific">Fusarium langsethiae</name>
    <dbReference type="NCBI Taxonomy" id="179993"/>
    <lineage>
        <taxon>Eukaryota</taxon>
        <taxon>Fungi</taxon>
        <taxon>Dikarya</taxon>
        <taxon>Ascomycota</taxon>
        <taxon>Pezizomycotina</taxon>
        <taxon>Sordariomycetes</taxon>
        <taxon>Hypocreomycetidae</taxon>
        <taxon>Hypocreales</taxon>
        <taxon>Nectriaceae</taxon>
        <taxon>Fusarium</taxon>
    </lineage>
</organism>